<evidence type="ECO:0000313" key="6">
    <source>
        <dbReference type="Proteomes" id="UP000266340"/>
    </source>
</evidence>
<dbReference type="Pfam" id="PF00005">
    <property type="entry name" value="ABC_tran"/>
    <property type="match status" value="1"/>
</dbReference>
<dbReference type="OrthoDB" id="2605497at2"/>
<gene>
    <name evidence="5" type="ORF">D3H35_08815</name>
</gene>
<dbReference type="PROSITE" id="PS00211">
    <property type="entry name" value="ABC_TRANSPORTER_1"/>
    <property type="match status" value="1"/>
</dbReference>
<dbReference type="InterPro" id="IPR027417">
    <property type="entry name" value="P-loop_NTPase"/>
</dbReference>
<name>A0A398CYH4_9BACL</name>
<dbReference type="PANTHER" id="PTHR42781">
    <property type="entry name" value="SPERMIDINE/PUTRESCINE IMPORT ATP-BINDING PROTEIN POTA"/>
    <property type="match status" value="1"/>
</dbReference>
<keyword evidence="1" id="KW-0813">Transport</keyword>
<dbReference type="InterPro" id="IPR050093">
    <property type="entry name" value="ABC_SmlMolc_Importer"/>
</dbReference>
<feature type="domain" description="ABC transporter" evidence="4">
    <location>
        <begin position="2"/>
        <end position="215"/>
    </location>
</feature>
<dbReference type="InterPro" id="IPR017871">
    <property type="entry name" value="ABC_transporter-like_CS"/>
</dbReference>
<evidence type="ECO:0000256" key="1">
    <source>
        <dbReference type="ARBA" id="ARBA00022448"/>
    </source>
</evidence>
<dbReference type="SMART" id="SM00382">
    <property type="entry name" value="AAA"/>
    <property type="match status" value="1"/>
</dbReference>
<protein>
    <submittedName>
        <fullName evidence="5">ABC transporter ATP-binding protein</fullName>
    </submittedName>
</protein>
<dbReference type="PANTHER" id="PTHR42781:SF9">
    <property type="entry name" value="AMINO ACID ABC TRANSPORTER, ATP-BINDING PROTEIN-RELATED"/>
    <property type="match status" value="1"/>
</dbReference>
<evidence type="ECO:0000256" key="2">
    <source>
        <dbReference type="ARBA" id="ARBA00022741"/>
    </source>
</evidence>
<evidence type="ECO:0000259" key="4">
    <source>
        <dbReference type="PROSITE" id="PS50893"/>
    </source>
</evidence>
<dbReference type="InterPro" id="IPR017911">
    <property type="entry name" value="MacB-like_ATP-bd"/>
</dbReference>
<keyword evidence="2" id="KW-0547">Nucleotide-binding</keyword>
<dbReference type="CDD" id="cd03255">
    <property type="entry name" value="ABC_MJ0796_LolCDE_FtsE"/>
    <property type="match status" value="1"/>
</dbReference>
<dbReference type="GO" id="GO:0005524">
    <property type="term" value="F:ATP binding"/>
    <property type="evidence" value="ECO:0007669"/>
    <property type="project" value="UniProtKB-KW"/>
</dbReference>
<evidence type="ECO:0000313" key="5">
    <source>
        <dbReference type="EMBL" id="RIE04044.1"/>
    </source>
</evidence>
<dbReference type="RefSeq" id="WP_119148719.1">
    <property type="nucleotide sequence ID" value="NZ_JBHSOV010000013.1"/>
</dbReference>
<keyword evidence="6" id="KW-1185">Reference proteome</keyword>
<dbReference type="InterPro" id="IPR003593">
    <property type="entry name" value="AAA+_ATPase"/>
</dbReference>
<dbReference type="SUPFAM" id="SSF52540">
    <property type="entry name" value="P-loop containing nucleoside triphosphate hydrolases"/>
    <property type="match status" value="1"/>
</dbReference>
<organism evidence="5 6">
    <name type="scientific">Cohnella faecalis</name>
    <dbReference type="NCBI Taxonomy" id="2315694"/>
    <lineage>
        <taxon>Bacteria</taxon>
        <taxon>Bacillati</taxon>
        <taxon>Bacillota</taxon>
        <taxon>Bacilli</taxon>
        <taxon>Bacillales</taxon>
        <taxon>Paenibacillaceae</taxon>
        <taxon>Cohnella</taxon>
    </lineage>
</organism>
<dbReference type="Proteomes" id="UP000266340">
    <property type="component" value="Unassembled WGS sequence"/>
</dbReference>
<dbReference type="AlphaFoldDB" id="A0A398CYH4"/>
<dbReference type="GO" id="GO:0016887">
    <property type="term" value="F:ATP hydrolysis activity"/>
    <property type="evidence" value="ECO:0007669"/>
    <property type="project" value="InterPro"/>
</dbReference>
<accession>A0A398CYH4</accession>
<dbReference type="EMBL" id="QXJM01000029">
    <property type="protein sequence ID" value="RIE04044.1"/>
    <property type="molecule type" value="Genomic_DNA"/>
</dbReference>
<dbReference type="InterPro" id="IPR003439">
    <property type="entry name" value="ABC_transporter-like_ATP-bd"/>
</dbReference>
<keyword evidence="3 5" id="KW-0067">ATP-binding</keyword>
<comment type="caution">
    <text evidence="5">The sequence shown here is derived from an EMBL/GenBank/DDBJ whole genome shotgun (WGS) entry which is preliminary data.</text>
</comment>
<dbReference type="Gene3D" id="3.40.50.300">
    <property type="entry name" value="P-loop containing nucleotide triphosphate hydrolases"/>
    <property type="match status" value="1"/>
</dbReference>
<dbReference type="PROSITE" id="PS50893">
    <property type="entry name" value="ABC_TRANSPORTER_2"/>
    <property type="match status" value="1"/>
</dbReference>
<proteinExistence type="predicted"/>
<reference evidence="5 6" key="1">
    <citation type="submission" date="2018-09" db="EMBL/GenBank/DDBJ databases">
        <title>Cohnella cavernae sp. nov., isolated from a karst cave.</title>
        <authorList>
            <person name="Zhu H."/>
        </authorList>
    </citation>
    <scope>NUCLEOTIDE SEQUENCE [LARGE SCALE GENOMIC DNA]</scope>
    <source>
        <strain evidence="5 6">K2E09-144</strain>
    </source>
</reference>
<evidence type="ECO:0000256" key="3">
    <source>
        <dbReference type="ARBA" id="ARBA00022840"/>
    </source>
</evidence>
<sequence length="215" mass="23591">MIAIDGLNLNYGERIVLRNLCFRLGEGELVILQGRSGSGKSTLLKLLYREIPHFYGSILLDGTCIKTMPKHVIRRKLGVIFQSFELLERKTALENVALAGEVTGMPAKEIASRAEALLDRVGLTGQENSYPHELSGGEQQRVAIARALLNRPKILLADEPTGNLDGETAADMLSLLKTLQDETGMAMLLVTHADLLASMPEARLISMENGRIVER</sequence>